<accession>A0ABS6E8J6</accession>
<evidence type="ECO:0000256" key="3">
    <source>
        <dbReference type="ARBA" id="ARBA00023163"/>
    </source>
</evidence>
<dbReference type="InterPro" id="IPR051054">
    <property type="entry name" value="SorC_transcr_regulators"/>
</dbReference>
<dbReference type="EMBL" id="JAHLPM010000012">
    <property type="protein sequence ID" value="MBU5439092.1"/>
    <property type="molecule type" value="Genomic_DNA"/>
</dbReference>
<evidence type="ECO:0000256" key="1">
    <source>
        <dbReference type="ARBA" id="ARBA00023015"/>
    </source>
</evidence>
<protein>
    <submittedName>
        <fullName evidence="5">Sugar-binding transcriptional regulator</fullName>
    </submittedName>
</protein>
<reference evidence="5 6" key="1">
    <citation type="submission" date="2021-06" db="EMBL/GenBank/DDBJ databases">
        <authorList>
            <person name="Sun Q."/>
            <person name="Li D."/>
        </authorList>
    </citation>
    <scope>NUCLEOTIDE SEQUENCE [LARGE SCALE GENOMIC DNA]</scope>
    <source>
        <strain evidence="5 6">MSJ-40</strain>
    </source>
</reference>
<comment type="caution">
    <text evidence="5">The sequence shown here is derived from an EMBL/GenBank/DDBJ whole genome shotgun (WGS) entry which is preliminary data.</text>
</comment>
<keyword evidence="3" id="KW-0804">Transcription</keyword>
<evidence type="ECO:0000256" key="2">
    <source>
        <dbReference type="ARBA" id="ARBA00023125"/>
    </source>
</evidence>
<proteinExistence type="predicted"/>
<organism evidence="5 6">
    <name type="scientific">Tissierella simiarum</name>
    <dbReference type="NCBI Taxonomy" id="2841534"/>
    <lineage>
        <taxon>Bacteria</taxon>
        <taxon>Bacillati</taxon>
        <taxon>Bacillota</taxon>
        <taxon>Tissierellia</taxon>
        <taxon>Tissierellales</taxon>
        <taxon>Tissierellaceae</taxon>
        <taxon>Tissierella</taxon>
    </lineage>
</organism>
<name>A0ABS6E8J6_9FIRM</name>
<keyword evidence="6" id="KW-1185">Reference proteome</keyword>
<dbReference type="PANTHER" id="PTHR34294">
    <property type="entry name" value="TRANSCRIPTIONAL REGULATOR-RELATED"/>
    <property type="match status" value="1"/>
</dbReference>
<dbReference type="InterPro" id="IPR007324">
    <property type="entry name" value="Sugar-bd_dom_put"/>
</dbReference>
<evidence type="ECO:0000313" key="6">
    <source>
        <dbReference type="Proteomes" id="UP000749471"/>
    </source>
</evidence>
<keyword evidence="1" id="KW-0805">Transcription regulation</keyword>
<keyword evidence="2" id="KW-0238">DNA-binding</keyword>
<dbReference type="Pfam" id="PF04198">
    <property type="entry name" value="Sugar-bind"/>
    <property type="match status" value="1"/>
</dbReference>
<dbReference type="RefSeq" id="WP_216520798.1">
    <property type="nucleotide sequence ID" value="NZ_JAHLPM010000012.1"/>
</dbReference>
<gene>
    <name evidence="5" type="ORF">KQI42_13800</name>
</gene>
<dbReference type="Proteomes" id="UP000749471">
    <property type="component" value="Unassembled WGS sequence"/>
</dbReference>
<sequence length="318" mass="35638">MEKKGYSVRLMVKCAKMYYEESMNQGEISEKLQISKSSISRILSAAREEGIVKIIVENPLKDEHIDLEKELEKKFNLKEVIVVDSSDKPEEIKRDLGRAAAEYLQRIIKDGQIVGITWGTTLREIPQFVKNDKKNKVTFIPMLGGIGETEIDIHPNQIALELAKKFNGDCKLLHAPSIVDDLKRKETFIQDKNIQGFYELFDKIDIGVMGIGYPLLNSSTLLESGYYTMNDIKRLENEGAVADIGSLFIDKDGKGDKFEFNERVIGIDLEGIKKIPLTIGIAGSILKKNAILAAIKGKFIKVLIVDGITAKSMLEETN</sequence>
<evidence type="ECO:0000313" key="5">
    <source>
        <dbReference type="EMBL" id="MBU5439092.1"/>
    </source>
</evidence>
<evidence type="ECO:0000259" key="4">
    <source>
        <dbReference type="Pfam" id="PF04198"/>
    </source>
</evidence>
<dbReference type="PANTHER" id="PTHR34294:SF1">
    <property type="entry name" value="TRANSCRIPTIONAL REGULATOR LSRR"/>
    <property type="match status" value="1"/>
</dbReference>
<feature type="domain" description="Sugar-binding" evidence="4">
    <location>
        <begin position="64"/>
        <end position="315"/>
    </location>
</feature>